<dbReference type="CDD" id="cd14953">
    <property type="entry name" value="NHL_like_1"/>
    <property type="match status" value="1"/>
</dbReference>
<sequence>MNFVIVILLCVFFVVPVNTQTLLYNITTVVGGGNVGDGLVATSAKLYYPSGIAISSSDETYIADTNNHRIRKITTSGIISTIAGNGTAGYSGDGSSAKSAQLYYPSGVAISSSDEIYIVDRSNNRIRKITTSGIISTIAGNGTAGYSGDVATSAKLYYPSGIAISSSDETYIADTNNHRIRKITTSGIISTIAGNGTAGYSGDGSSAKSAQLYYPSGVAISSSDEIYIVDRSNNRIRKITTSGIISTIAGNGTAGYSGDGSSATSAQLNSPSGIAISSSDEIYIADMFNNRIRKITTSGIISTIAGTGTSGYSGDGSSATSIQLYFPYGVAVSLSDEIYIADMFNNRIRKITTSGIISTIAGGIGDGLSATTAYINAITFEFSSSGEIYIADTNNHRIRKITTSGIISTIAGTGTSGYSGDGSSATSAQLNSPYGIAISSSGEIYIADTNNNRIRKITTSGIISTIAGTGTQGYSGDGSSATSAQLYNPYGVAISSRGEIYVADYNNNRIRKITTSGIISTIAGTGTSGYSGDGSSAISAQLYNPYGVAISSSDEIYITDTNNNRIRKLSPWCTGNAILLDGSCEYPCFGTTNKIPAVVCSGKGSCIGYNQCNCTADYFGYKWYLKVNFEKLRVAI</sequence>
<dbReference type="AlphaFoldDB" id="D2V6A0"/>
<feature type="domain" description="Teneurin NHL" evidence="4">
    <location>
        <begin position="257"/>
        <end position="307"/>
    </location>
</feature>
<proteinExistence type="predicted"/>
<dbReference type="Pfam" id="PF25021">
    <property type="entry name" value="TEN_NHL"/>
    <property type="match status" value="6"/>
</dbReference>
<feature type="domain" description="Teneurin NHL" evidence="4">
    <location>
        <begin position="419"/>
        <end position="469"/>
    </location>
</feature>
<name>D2V6A0_NAEGR</name>
<keyword evidence="3" id="KW-0732">Signal</keyword>
<feature type="domain" description="Teneurin NHL" evidence="4">
    <location>
        <begin position="91"/>
        <end position="141"/>
    </location>
</feature>
<dbReference type="Pfam" id="PF01436">
    <property type="entry name" value="NHL"/>
    <property type="match status" value="3"/>
</dbReference>
<protein>
    <submittedName>
        <fullName evidence="5">Predicted protein</fullName>
    </submittedName>
</protein>
<dbReference type="EMBL" id="GG738854">
    <property type="protein sequence ID" value="EFC47410.1"/>
    <property type="molecule type" value="Genomic_DNA"/>
</dbReference>
<accession>D2V6A0</accession>
<feature type="repeat" description="NHL" evidence="2">
    <location>
        <begin position="541"/>
        <end position="572"/>
    </location>
</feature>
<dbReference type="STRING" id="5762.D2V6A0"/>
<dbReference type="InterPro" id="IPR011042">
    <property type="entry name" value="6-blade_b-propeller_TolB-like"/>
</dbReference>
<dbReference type="SUPFAM" id="SSF101898">
    <property type="entry name" value="NHL repeat"/>
    <property type="match status" value="2"/>
</dbReference>
<evidence type="ECO:0000259" key="4">
    <source>
        <dbReference type="Pfam" id="PF25021"/>
    </source>
</evidence>
<dbReference type="GeneID" id="8849208"/>
<gene>
    <name evidence="5" type="ORF">NAEGRDRAFT_64360</name>
</gene>
<feature type="signal peptide" evidence="3">
    <location>
        <begin position="1"/>
        <end position="19"/>
    </location>
</feature>
<dbReference type="KEGG" id="ngr:NAEGRDRAFT_64360"/>
<reference evidence="5 6" key="1">
    <citation type="journal article" date="2010" name="Cell">
        <title>The genome of Naegleria gruberi illuminates early eukaryotic versatility.</title>
        <authorList>
            <person name="Fritz-Laylin L.K."/>
            <person name="Prochnik S.E."/>
            <person name="Ginger M.L."/>
            <person name="Dacks J.B."/>
            <person name="Carpenter M.L."/>
            <person name="Field M.C."/>
            <person name="Kuo A."/>
            <person name="Paredez A."/>
            <person name="Chapman J."/>
            <person name="Pham J."/>
            <person name="Shu S."/>
            <person name="Neupane R."/>
            <person name="Cipriano M."/>
            <person name="Mancuso J."/>
            <person name="Tu H."/>
            <person name="Salamov A."/>
            <person name="Lindquist E."/>
            <person name="Shapiro H."/>
            <person name="Lucas S."/>
            <person name="Grigoriev I.V."/>
            <person name="Cande W.Z."/>
            <person name="Fulton C."/>
            <person name="Rokhsar D.S."/>
            <person name="Dawson S.C."/>
        </authorList>
    </citation>
    <scope>NUCLEOTIDE SEQUENCE [LARGE SCALE GENOMIC DNA]</scope>
    <source>
        <strain evidence="5 6">NEG-M</strain>
    </source>
</reference>
<dbReference type="VEuPathDB" id="AmoebaDB:NAEGRDRAFT_64360"/>
<feature type="domain" description="Teneurin NHL" evidence="4">
    <location>
        <begin position="473"/>
        <end position="525"/>
    </location>
</feature>
<dbReference type="RefSeq" id="XP_002680154.1">
    <property type="nucleotide sequence ID" value="XM_002680108.1"/>
</dbReference>
<feature type="chain" id="PRO_5003038350" evidence="3">
    <location>
        <begin position="20"/>
        <end position="636"/>
    </location>
</feature>
<feature type="repeat" description="NHL" evidence="2">
    <location>
        <begin position="429"/>
        <end position="460"/>
    </location>
</feature>
<evidence type="ECO:0000256" key="1">
    <source>
        <dbReference type="ARBA" id="ARBA00022737"/>
    </source>
</evidence>
<feature type="domain" description="Teneurin NHL" evidence="4">
    <location>
        <begin position="34"/>
        <end position="85"/>
    </location>
</feature>
<feature type="domain" description="Teneurin NHL" evidence="4">
    <location>
        <begin position="201"/>
        <end position="251"/>
    </location>
</feature>
<dbReference type="eggNOG" id="KOG4659">
    <property type="taxonomic scope" value="Eukaryota"/>
</dbReference>
<evidence type="ECO:0000313" key="6">
    <source>
        <dbReference type="Proteomes" id="UP000006671"/>
    </source>
</evidence>
<evidence type="ECO:0000313" key="5">
    <source>
        <dbReference type="EMBL" id="EFC47410.1"/>
    </source>
</evidence>
<organism evidence="6">
    <name type="scientific">Naegleria gruberi</name>
    <name type="common">Amoeba</name>
    <dbReference type="NCBI Taxonomy" id="5762"/>
    <lineage>
        <taxon>Eukaryota</taxon>
        <taxon>Discoba</taxon>
        <taxon>Heterolobosea</taxon>
        <taxon>Tetramitia</taxon>
        <taxon>Eutetramitia</taxon>
        <taxon>Vahlkampfiidae</taxon>
        <taxon>Naegleria</taxon>
    </lineage>
</organism>
<dbReference type="Proteomes" id="UP000006671">
    <property type="component" value="Unassembled WGS sequence"/>
</dbReference>
<dbReference type="InParanoid" id="D2V6A0"/>
<feature type="repeat" description="NHL" evidence="2">
    <location>
        <begin position="101"/>
        <end position="132"/>
    </location>
</feature>
<evidence type="ECO:0000256" key="2">
    <source>
        <dbReference type="PROSITE-ProRule" id="PRU00504"/>
    </source>
</evidence>
<dbReference type="Gene3D" id="2.120.10.30">
    <property type="entry name" value="TolB, C-terminal domain"/>
    <property type="match status" value="5"/>
</dbReference>
<keyword evidence="6" id="KW-1185">Reference proteome</keyword>
<feature type="repeat" description="NHL" evidence="2">
    <location>
        <begin position="485"/>
        <end position="516"/>
    </location>
</feature>
<dbReference type="PANTHER" id="PTHR46388">
    <property type="entry name" value="NHL REPEAT-CONTAINING PROTEIN 2"/>
    <property type="match status" value="1"/>
</dbReference>
<dbReference type="PANTHER" id="PTHR46388:SF2">
    <property type="entry name" value="NHL REPEAT-CONTAINING PROTEIN 2"/>
    <property type="match status" value="1"/>
</dbReference>
<dbReference type="OMA" id="HGLCFYG"/>
<dbReference type="OrthoDB" id="10679142at2759"/>
<feature type="repeat" description="NHL" evidence="2">
    <location>
        <begin position="211"/>
        <end position="242"/>
    </location>
</feature>
<keyword evidence="1" id="KW-0677">Repeat</keyword>
<dbReference type="PROSITE" id="PS51125">
    <property type="entry name" value="NHL"/>
    <property type="match status" value="5"/>
</dbReference>
<dbReference type="InterPro" id="IPR001258">
    <property type="entry name" value="NHL_repeat"/>
</dbReference>
<evidence type="ECO:0000256" key="3">
    <source>
        <dbReference type="SAM" id="SignalP"/>
    </source>
</evidence>
<dbReference type="InterPro" id="IPR056822">
    <property type="entry name" value="TEN_NHL"/>
</dbReference>